<feature type="domain" description="AB hydrolase-1" evidence="1">
    <location>
        <begin position="44"/>
        <end position="284"/>
    </location>
</feature>
<dbReference type="PANTHER" id="PTHR43689">
    <property type="entry name" value="HYDROLASE"/>
    <property type="match status" value="1"/>
</dbReference>
<dbReference type="NCBIfam" id="TIGR03056">
    <property type="entry name" value="bchO_mg_che_rel"/>
    <property type="match status" value="1"/>
</dbReference>
<keyword evidence="2" id="KW-0378">Hydrolase</keyword>
<protein>
    <submittedName>
        <fullName evidence="2">Alpha/beta fold hydrolase</fullName>
    </submittedName>
</protein>
<dbReference type="InterPro" id="IPR029058">
    <property type="entry name" value="AB_hydrolase_fold"/>
</dbReference>
<evidence type="ECO:0000259" key="1">
    <source>
        <dbReference type="Pfam" id="PF12697"/>
    </source>
</evidence>
<dbReference type="Pfam" id="PF12697">
    <property type="entry name" value="Abhydrolase_6"/>
    <property type="match status" value="1"/>
</dbReference>
<dbReference type="InterPro" id="IPR000073">
    <property type="entry name" value="AB_hydrolase_1"/>
</dbReference>
<sequence length="295" mass="30981">MSGGPRWEVEGRAWPNRAHSRFVDAGNLRWHVQAMGPENAPVALLLHGTGAATHSWRGLAPLLASGLRVIALDLPGHGFTSGRPPSGLSMAAMARAVSALLKAFRVDPAVIVGHSAGAAIAIRMALDGYATPRAIVGLDAALMPFPGLAATLFPTLARLLFVNPFAPHIFARIARTNGETARFLARSTGSRIDPAGVGYYETLLGNSAHCAGALAMMADWDLPALKRDLPRLNTPLLLIHGDADAAIPLSNAREAVTLIDGARLVALPGLGHLAHEEKPDEIAAIIDMFVGGIIR</sequence>
<dbReference type="InterPro" id="IPR000639">
    <property type="entry name" value="Epox_hydrolase-like"/>
</dbReference>
<keyword evidence="3" id="KW-1185">Reference proteome</keyword>
<dbReference type="GO" id="GO:0016787">
    <property type="term" value="F:hydrolase activity"/>
    <property type="evidence" value="ECO:0007669"/>
    <property type="project" value="UniProtKB-KW"/>
</dbReference>
<proteinExistence type="predicted"/>
<comment type="caution">
    <text evidence="2">The sequence shown here is derived from an EMBL/GenBank/DDBJ whole genome shotgun (WGS) entry which is preliminary data.</text>
</comment>
<gene>
    <name evidence="2" type="ORF">Q4F19_17595</name>
</gene>
<dbReference type="SUPFAM" id="SSF53474">
    <property type="entry name" value="alpha/beta-Hydrolases"/>
    <property type="match status" value="1"/>
</dbReference>
<accession>A0ABT8YEW1</accession>
<name>A0ABT8YEW1_9SPHN</name>
<dbReference type="RefSeq" id="WP_303545387.1">
    <property type="nucleotide sequence ID" value="NZ_JAUOTP010000009.1"/>
</dbReference>
<evidence type="ECO:0000313" key="3">
    <source>
        <dbReference type="Proteomes" id="UP001169764"/>
    </source>
</evidence>
<dbReference type="Gene3D" id="3.40.50.1820">
    <property type="entry name" value="alpha/beta hydrolase"/>
    <property type="match status" value="1"/>
</dbReference>
<dbReference type="InterPro" id="IPR017497">
    <property type="entry name" value="BchO"/>
</dbReference>
<evidence type="ECO:0000313" key="2">
    <source>
        <dbReference type="EMBL" id="MDO6416204.1"/>
    </source>
</evidence>
<dbReference type="PRINTS" id="PR00111">
    <property type="entry name" value="ABHYDROLASE"/>
</dbReference>
<dbReference type="PANTHER" id="PTHR43689:SF8">
    <property type="entry name" value="ALPHA_BETA-HYDROLASES SUPERFAMILY PROTEIN"/>
    <property type="match status" value="1"/>
</dbReference>
<dbReference type="EMBL" id="JAUOTP010000009">
    <property type="protein sequence ID" value="MDO6416204.1"/>
    <property type="molecule type" value="Genomic_DNA"/>
</dbReference>
<organism evidence="2 3">
    <name type="scientific">Sphingomonas natans</name>
    <dbReference type="NCBI Taxonomy" id="3063330"/>
    <lineage>
        <taxon>Bacteria</taxon>
        <taxon>Pseudomonadati</taxon>
        <taxon>Pseudomonadota</taxon>
        <taxon>Alphaproteobacteria</taxon>
        <taxon>Sphingomonadales</taxon>
        <taxon>Sphingomonadaceae</taxon>
        <taxon>Sphingomonas</taxon>
    </lineage>
</organism>
<dbReference type="Proteomes" id="UP001169764">
    <property type="component" value="Unassembled WGS sequence"/>
</dbReference>
<reference evidence="2" key="1">
    <citation type="submission" date="2023-07" db="EMBL/GenBank/DDBJ databases">
        <authorList>
            <person name="Kim M."/>
        </authorList>
    </citation>
    <scope>NUCLEOTIDE SEQUENCE</scope>
    <source>
        <strain evidence="2">BIUV-7</strain>
    </source>
</reference>
<dbReference type="PRINTS" id="PR00412">
    <property type="entry name" value="EPOXHYDRLASE"/>
</dbReference>